<evidence type="ECO:0000313" key="2">
    <source>
        <dbReference type="WBParaSite" id="Hba_10447"/>
    </source>
</evidence>
<evidence type="ECO:0000313" key="1">
    <source>
        <dbReference type="Proteomes" id="UP000095283"/>
    </source>
</evidence>
<name>A0A1I7WZ44_HETBA</name>
<dbReference type="AlphaFoldDB" id="A0A1I7WZ44"/>
<reference evidence="2" key="1">
    <citation type="submission" date="2016-11" db="UniProtKB">
        <authorList>
            <consortium name="WormBaseParasite"/>
        </authorList>
    </citation>
    <scope>IDENTIFICATION</scope>
</reference>
<dbReference type="WBParaSite" id="Hba_10447">
    <property type="protein sequence ID" value="Hba_10447"/>
    <property type="gene ID" value="Hba_10447"/>
</dbReference>
<sequence length="124" mass="13948">MVPLTLDDGNETLEKEWKCTNTLACLNLESSTWENISMQCYEGIESSVYFCLFVNYGLVILQVQFSVDNKLVIEGIAFILKYSKTTVAQDGQQSSISTQGTTYTAPVSQERQHLDEVKLIILIL</sequence>
<dbReference type="Proteomes" id="UP000095283">
    <property type="component" value="Unplaced"/>
</dbReference>
<accession>A0A1I7WZ44</accession>
<organism evidence="1 2">
    <name type="scientific">Heterorhabditis bacteriophora</name>
    <name type="common">Entomopathogenic nematode worm</name>
    <dbReference type="NCBI Taxonomy" id="37862"/>
    <lineage>
        <taxon>Eukaryota</taxon>
        <taxon>Metazoa</taxon>
        <taxon>Ecdysozoa</taxon>
        <taxon>Nematoda</taxon>
        <taxon>Chromadorea</taxon>
        <taxon>Rhabditida</taxon>
        <taxon>Rhabditina</taxon>
        <taxon>Rhabditomorpha</taxon>
        <taxon>Strongyloidea</taxon>
        <taxon>Heterorhabditidae</taxon>
        <taxon>Heterorhabditis</taxon>
    </lineage>
</organism>
<proteinExistence type="predicted"/>
<protein>
    <submittedName>
        <fullName evidence="2">NPL domain-containing protein</fullName>
    </submittedName>
</protein>
<keyword evidence="1" id="KW-1185">Reference proteome</keyword>